<reference evidence="1" key="1">
    <citation type="submission" date="2022-05" db="EMBL/GenBank/DDBJ databases">
        <title>Chromosome-level genome of Chaenocephalus aceratus.</title>
        <authorList>
            <person name="Park H."/>
        </authorList>
    </citation>
    <scope>NUCLEOTIDE SEQUENCE</scope>
    <source>
        <strain evidence="1">KU_202001</strain>
    </source>
</reference>
<dbReference type="EMBL" id="CM043796">
    <property type="protein sequence ID" value="KAI4816268.1"/>
    <property type="molecule type" value="Genomic_DNA"/>
</dbReference>
<protein>
    <submittedName>
        <fullName evidence="1">Uncharacterized protein</fullName>
    </submittedName>
</protein>
<sequence length="180" mass="21125">MFDIIRQCKRLWGDLRRKNCDKELKTKLMGSFTIWSAGRSSRWRLLTTRCEFSSVSHSSASHEQRQEVFDELQDDIIALCTSQYGKHVVKKMLMYGLECVTPIEKVAEANPDKLANIIEEMKQTLTPMAQKEQVIKHSLVHKVFLDYFLFAPEKQRTEMIESIRESVVYRLTHTTEPEWP</sequence>
<dbReference type="Proteomes" id="UP001057452">
    <property type="component" value="Chromosome 12"/>
</dbReference>
<evidence type="ECO:0000313" key="2">
    <source>
        <dbReference type="Proteomes" id="UP001057452"/>
    </source>
</evidence>
<accession>A0ACB9WQU0</accession>
<comment type="caution">
    <text evidence="1">The sequence shown here is derived from an EMBL/GenBank/DDBJ whole genome shotgun (WGS) entry which is preliminary data.</text>
</comment>
<gene>
    <name evidence="1" type="ORF">KUCAC02_008600</name>
</gene>
<proteinExistence type="predicted"/>
<evidence type="ECO:0000313" key="1">
    <source>
        <dbReference type="EMBL" id="KAI4816268.1"/>
    </source>
</evidence>
<keyword evidence="2" id="KW-1185">Reference proteome</keyword>
<name>A0ACB9WQU0_CHAAC</name>
<organism evidence="1 2">
    <name type="scientific">Chaenocephalus aceratus</name>
    <name type="common">Blackfin icefish</name>
    <name type="synonym">Chaenichthys aceratus</name>
    <dbReference type="NCBI Taxonomy" id="36190"/>
    <lineage>
        <taxon>Eukaryota</taxon>
        <taxon>Metazoa</taxon>
        <taxon>Chordata</taxon>
        <taxon>Craniata</taxon>
        <taxon>Vertebrata</taxon>
        <taxon>Euteleostomi</taxon>
        <taxon>Actinopterygii</taxon>
        <taxon>Neopterygii</taxon>
        <taxon>Teleostei</taxon>
        <taxon>Neoteleostei</taxon>
        <taxon>Acanthomorphata</taxon>
        <taxon>Eupercaria</taxon>
        <taxon>Perciformes</taxon>
        <taxon>Notothenioidei</taxon>
        <taxon>Channichthyidae</taxon>
        <taxon>Chaenocephalus</taxon>
    </lineage>
</organism>